<dbReference type="InterPro" id="IPR002347">
    <property type="entry name" value="SDR_fam"/>
</dbReference>
<dbReference type="Proteomes" id="UP000288859">
    <property type="component" value="Unassembled WGS sequence"/>
</dbReference>
<evidence type="ECO:0000313" key="4">
    <source>
        <dbReference type="EMBL" id="RVX71585.1"/>
    </source>
</evidence>
<reference evidence="4 5" key="1">
    <citation type="submission" date="2017-03" db="EMBL/GenBank/DDBJ databases">
        <title>Genomes of endolithic fungi from Antarctica.</title>
        <authorList>
            <person name="Coleine C."/>
            <person name="Masonjones S."/>
            <person name="Stajich J.E."/>
        </authorList>
    </citation>
    <scope>NUCLEOTIDE SEQUENCE [LARGE SCALE GENOMIC DNA]</scope>
    <source>
        <strain evidence="4 5">CCFEE 6314</strain>
    </source>
</reference>
<evidence type="ECO:0000256" key="3">
    <source>
        <dbReference type="ARBA" id="ARBA00023002"/>
    </source>
</evidence>
<dbReference type="InterPro" id="IPR036291">
    <property type="entry name" value="NAD(P)-bd_dom_sf"/>
</dbReference>
<dbReference type="OrthoDB" id="37659at2759"/>
<accession>A0A438N7P3</accession>
<dbReference type="EMBL" id="NAJM01000016">
    <property type="protein sequence ID" value="RVX71585.1"/>
    <property type="molecule type" value="Genomic_DNA"/>
</dbReference>
<comment type="caution">
    <text evidence="4">The sequence shown here is derived from an EMBL/GenBank/DDBJ whole genome shotgun (WGS) entry which is preliminary data.</text>
</comment>
<evidence type="ECO:0000256" key="1">
    <source>
        <dbReference type="ARBA" id="ARBA00006484"/>
    </source>
</evidence>
<dbReference type="Pfam" id="PF00106">
    <property type="entry name" value="adh_short"/>
    <property type="match status" value="1"/>
</dbReference>
<comment type="similarity">
    <text evidence="1">Belongs to the short-chain dehydrogenases/reductases (SDR) family.</text>
</comment>
<dbReference type="PRINTS" id="PR00081">
    <property type="entry name" value="GDHRDH"/>
</dbReference>
<dbReference type="VEuPathDB" id="FungiDB:PV10_05301"/>
<dbReference type="InterPro" id="IPR020904">
    <property type="entry name" value="Sc_DH/Rdtase_CS"/>
</dbReference>
<keyword evidence="3" id="KW-0560">Oxidoreductase</keyword>
<organism evidence="4 5">
    <name type="scientific">Exophiala mesophila</name>
    <name type="common">Black yeast-like fungus</name>
    <dbReference type="NCBI Taxonomy" id="212818"/>
    <lineage>
        <taxon>Eukaryota</taxon>
        <taxon>Fungi</taxon>
        <taxon>Dikarya</taxon>
        <taxon>Ascomycota</taxon>
        <taxon>Pezizomycotina</taxon>
        <taxon>Eurotiomycetes</taxon>
        <taxon>Chaetothyriomycetidae</taxon>
        <taxon>Chaetothyriales</taxon>
        <taxon>Herpotrichiellaceae</taxon>
        <taxon>Exophiala</taxon>
    </lineage>
</organism>
<keyword evidence="2" id="KW-0521">NADP</keyword>
<dbReference type="GO" id="GO:0016616">
    <property type="term" value="F:oxidoreductase activity, acting on the CH-OH group of donors, NAD or NADP as acceptor"/>
    <property type="evidence" value="ECO:0007669"/>
    <property type="project" value="TreeGrafter"/>
</dbReference>
<name>A0A438N7P3_EXOME</name>
<dbReference type="SUPFAM" id="SSF51735">
    <property type="entry name" value="NAD(P)-binding Rossmann-fold domains"/>
    <property type="match status" value="1"/>
</dbReference>
<protein>
    <submittedName>
        <fullName evidence="4">Uncharacterized protein</fullName>
    </submittedName>
</protein>
<proteinExistence type="inferred from homology"/>
<dbReference type="PANTHER" id="PTHR44229">
    <property type="entry name" value="15-HYDROXYPROSTAGLANDIN DEHYDROGENASE [NAD(+)]"/>
    <property type="match status" value="1"/>
</dbReference>
<sequence>MTCGDIDLDGKVVVITGGGSGINLAFAKLCRLQGAKVIIGDIRLTEDGQNFVDGTSSDKAIFVECNVRKRKDLENLITTSREKFGTAPDVYIAGAGVFEPSWSNWWDDEEENEYAEIEINVNHALKFSRIATRALLGENKRGAVLIVSSLAGYMGTFSAPLYCASKHAVIGFVRSMAELDRLASIKIVAVAPGMVQTPLWTDHPEKMKQYGYDPETAVTAEAVAEAMIDLVKNGSYQGGACLEVSINGTRTLGTFNIAPPKGGGTIVPQEVRDQNYAPLIAILDSERRQV</sequence>
<dbReference type="PANTHER" id="PTHR44229:SF4">
    <property type="entry name" value="15-HYDROXYPROSTAGLANDIN DEHYDROGENASE [NAD(+)]"/>
    <property type="match status" value="1"/>
</dbReference>
<dbReference type="GO" id="GO:0005737">
    <property type="term" value="C:cytoplasm"/>
    <property type="evidence" value="ECO:0007669"/>
    <property type="project" value="TreeGrafter"/>
</dbReference>
<dbReference type="AlphaFoldDB" id="A0A438N7P3"/>
<evidence type="ECO:0000313" key="5">
    <source>
        <dbReference type="Proteomes" id="UP000288859"/>
    </source>
</evidence>
<evidence type="ECO:0000256" key="2">
    <source>
        <dbReference type="ARBA" id="ARBA00022857"/>
    </source>
</evidence>
<dbReference type="Gene3D" id="3.40.50.720">
    <property type="entry name" value="NAD(P)-binding Rossmann-like Domain"/>
    <property type="match status" value="1"/>
</dbReference>
<dbReference type="PROSITE" id="PS00061">
    <property type="entry name" value="ADH_SHORT"/>
    <property type="match status" value="1"/>
</dbReference>
<gene>
    <name evidence="4" type="ORF">B0A52_03769</name>
</gene>